<dbReference type="GO" id="GO:0008033">
    <property type="term" value="P:tRNA processing"/>
    <property type="evidence" value="ECO:0007669"/>
    <property type="project" value="InterPro"/>
</dbReference>
<dbReference type="InterPro" id="IPR012340">
    <property type="entry name" value="NA-bd_OB-fold"/>
</dbReference>
<feature type="binding site" evidence="4">
    <location>
        <position position="439"/>
    </location>
    <ligand>
        <name>S-adenosyl-L-methionine</name>
        <dbReference type="ChEBI" id="CHEBI:59789"/>
    </ligand>
</feature>
<accession>A0A2S4PJA0</accession>
<keyword evidence="1 4" id="KW-0489">Methyltransferase</keyword>
<evidence type="ECO:0000256" key="4">
    <source>
        <dbReference type="PROSITE-ProRule" id="PRU01024"/>
    </source>
</evidence>
<dbReference type="GO" id="GO:0032259">
    <property type="term" value="P:methylation"/>
    <property type="evidence" value="ECO:0007669"/>
    <property type="project" value="UniProtKB-KW"/>
</dbReference>
<feature type="non-terminal residue" evidence="6">
    <location>
        <position position="609"/>
    </location>
</feature>
<dbReference type="InterPro" id="IPR030390">
    <property type="entry name" value="MeTrfase_TrmA_AS"/>
</dbReference>
<feature type="binding site" evidence="4">
    <location>
        <position position="460"/>
    </location>
    <ligand>
        <name>S-adenosyl-L-methionine</name>
        <dbReference type="ChEBI" id="CHEBI:59789"/>
    </ligand>
</feature>
<evidence type="ECO:0000313" key="7">
    <source>
        <dbReference type="Proteomes" id="UP000237438"/>
    </source>
</evidence>
<evidence type="ECO:0000256" key="2">
    <source>
        <dbReference type="ARBA" id="ARBA00022679"/>
    </source>
</evidence>
<reference evidence="6 7" key="1">
    <citation type="submission" date="2017-10" db="EMBL/GenBank/DDBJ databases">
        <title>Development of genomic resources for the powdery mildew, Erysiphe pulchra.</title>
        <authorList>
            <person name="Wadl P.A."/>
            <person name="Mack B.M."/>
            <person name="Moore G."/>
            <person name="Beltz S.B."/>
        </authorList>
    </citation>
    <scope>NUCLEOTIDE SEQUENCE [LARGE SCALE GENOMIC DNA]</scope>
    <source>
        <strain evidence="6">Cflorida</strain>
    </source>
</reference>
<dbReference type="PROSITE" id="PS51687">
    <property type="entry name" value="SAM_MT_RNA_M5U"/>
    <property type="match status" value="1"/>
</dbReference>
<keyword evidence="2 4" id="KW-0808">Transferase</keyword>
<evidence type="ECO:0000313" key="6">
    <source>
        <dbReference type="EMBL" id="POS82126.1"/>
    </source>
</evidence>
<dbReference type="InterPro" id="IPR025795">
    <property type="entry name" value="tRNA_(uracil-5-)_MeTrfase"/>
</dbReference>
<proteinExistence type="inferred from homology"/>
<comment type="similarity">
    <text evidence="4">Belongs to the class I-like SAM-binding methyltransferase superfamily. RNA M5U methyltransferase family.</text>
</comment>
<dbReference type="FunFam" id="2.40.50.140:FF:000201">
    <property type="entry name" value="TRM2p tRNA methyltransferase"/>
    <property type="match status" value="1"/>
</dbReference>
<feature type="active site" description="Nucleophile" evidence="4">
    <location>
        <position position="536"/>
    </location>
</feature>
<keyword evidence="7" id="KW-1185">Reference proteome</keyword>
<dbReference type="PANTHER" id="PTHR11061:SF30">
    <property type="entry name" value="TRNA (URACIL(54)-C(5))-METHYLTRANSFERASE"/>
    <property type="match status" value="1"/>
</dbReference>
<dbReference type="SUPFAM" id="SSF53335">
    <property type="entry name" value="S-adenosyl-L-methionine-dependent methyltransferases"/>
    <property type="match status" value="1"/>
</dbReference>
<dbReference type="PROSITE" id="PS01230">
    <property type="entry name" value="TRMA_1"/>
    <property type="match status" value="1"/>
</dbReference>
<feature type="binding site" evidence="4">
    <location>
        <position position="397"/>
    </location>
    <ligand>
        <name>S-adenosyl-L-methionine</name>
        <dbReference type="ChEBI" id="CHEBI:59789"/>
    </ligand>
</feature>
<dbReference type="PROSITE" id="PS01231">
    <property type="entry name" value="TRMA_2"/>
    <property type="match status" value="1"/>
</dbReference>
<dbReference type="AlphaFoldDB" id="A0A2S4PJA0"/>
<evidence type="ECO:0000256" key="5">
    <source>
        <dbReference type="PROSITE-ProRule" id="PRU10015"/>
    </source>
</evidence>
<dbReference type="EMBL" id="PEDP01004121">
    <property type="protein sequence ID" value="POS82126.1"/>
    <property type="molecule type" value="Genomic_DNA"/>
</dbReference>
<dbReference type="Gene3D" id="3.40.50.150">
    <property type="entry name" value="Vaccinia Virus protein VP39"/>
    <property type="match status" value="2"/>
</dbReference>
<evidence type="ECO:0000256" key="3">
    <source>
        <dbReference type="ARBA" id="ARBA00022691"/>
    </source>
</evidence>
<sequence>MITKDVMKVEENKGEILKEGSKRSWNKMGGENGVGNRRRSCGQRNKKIKKAAMKKVDGGVEDILLHDVIALLKKLETENKDENECENSSLQGDKIAKQTEHSLPKPFREIQLEVKEISSTGDGLAIDLENNQQQQRIYVVPFSTPGDIIKAKVIKHHDNNTNNSNDNHNYSYTHADFISVIKAGPLRDDSRIKCKYFATCSGCQFQMMDYETQLQHKKKVIQRAYRNFSRLPEQMLPVIGDTIGSPLQYGYRTKLTPHFDAPKGYISKADKMRGVKNHFKETPKIGFNAKGANYTLDIEDCPIGTDAVRMGMKRERQNVAENIEKYTKGATILLRESTLRLPNNEINLTTTTIPDAIKTVISPDHIDFKSCVTDNRAKTTEYVDQFIFTNIANEFFQNNNSILPRFTQYIRDNILLAPPSVSSLSSSSTNRIRHLVDAYSGSGLFTITLSSLFESSLGIDISAASIKSAQENARLNHLSPTQARFMAADASELFKEITFHPDETVVLIDPSRKGCDDAFIRQLLSFAPQRIVYVSCNVHTQARDVGKIINGLLSTINCEDLDNGENNKLEKEKIKNPSYHLESLVGFDFFPQTSHVESVAILNRVSNKS</sequence>
<dbReference type="InterPro" id="IPR010280">
    <property type="entry name" value="U5_MeTrfase_fam"/>
</dbReference>
<keyword evidence="3 4" id="KW-0949">S-adenosyl-L-methionine</keyword>
<comment type="caution">
    <text evidence="6">The sequence shown here is derived from an EMBL/GenBank/DDBJ whole genome shotgun (WGS) entry which is preliminary data.</text>
</comment>
<evidence type="ECO:0000256" key="1">
    <source>
        <dbReference type="ARBA" id="ARBA00022603"/>
    </source>
</evidence>
<dbReference type="InterPro" id="IPR030391">
    <property type="entry name" value="MeTrfase_TrmA_CS"/>
</dbReference>
<dbReference type="Gene3D" id="2.40.50.140">
    <property type="entry name" value="Nucleic acid-binding proteins"/>
    <property type="match status" value="1"/>
</dbReference>
<name>A0A2S4PJA0_9PEZI</name>
<dbReference type="Pfam" id="PF05958">
    <property type="entry name" value="tRNA_U5-meth_tr"/>
    <property type="match status" value="1"/>
</dbReference>
<gene>
    <name evidence="6" type="ORF">EPUL_006430</name>
</gene>
<dbReference type="PROSITE" id="PS51622">
    <property type="entry name" value="SAM_MT_RNA_M5U_2"/>
    <property type="match status" value="1"/>
</dbReference>
<dbReference type="GO" id="GO:0009451">
    <property type="term" value="P:RNA modification"/>
    <property type="evidence" value="ECO:0007669"/>
    <property type="project" value="UniProtKB-ARBA"/>
</dbReference>
<organism evidence="6 7">
    <name type="scientific">Erysiphe pulchra</name>
    <dbReference type="NCBI Taxonomy" id="225359"/>
    <lineage>
        <taxon>Eukaryota</taxon>
        <taxon>Fungi</taxon>
        <taxon>Dikarya</taxon>
        <taxon>Ascomycota</taxon>
        <taxon>Pezizomycotina</taxon>
        <taxon>Leotiomycetes</taxon>
        <taxon>Erysiphales</taxon>
        <taxon>Erysiphaceae</taxon>
        <taxon>Erysiphe</taxon>
    </lineage>
</organism>
<dbReference type="Proteomes" id="UP000237438">
    <property type="component" value="Unassembled WGS sequence"/>
</dbReference>
<dbReference type="GO" id="GO:0030697">
    <property type="term" value="F:tRNA (uracil(54)-C5)-methyltransferase activity, S-adenosyl methionine-dependent"/>
    <property type="evidence" value="ECO:0007669"/>
    <property type="project" value="InterPro"/>
</dbReference>
<feature type="binding site" evidence="4">
    <location>
        <position position="509"/>
    </location>
    <ligand>
        <name>S-adenosyl-L-methionine</name>
        <dbReference type="ChEBI" id="CHEBI:59789"/>
    </ligand>
</feature>
<dbReference type="OrthoDB" id="10250660at2759"/>
<feature type="active site" evidence="5">
    <location>
        <position position="536"/>
    </location>
</feature>
<dbReference type="PANTHER" id="PTHR11061">
    <property type="entry name" value="RNA M5U METHYLTRANSFERASE"/>
    <property type="match status" value="1"/>
</dbReference>
<dbReference type="InterPro" id="IPR029063">
    <property type="entry name" value="SAM-dependent_MTases_sf"/>
</dbReference>
<protein>
    <recommendedName>
        <fullName evidence="8">TRAM domain-containing protein</fullName>
    </recommendedName>
</protein>
<dbReference type="STRING" id="225359.A0A2S4PJA0"/>
<evidence type="ECO:0008006" key="8">
    <source>
        <dbReference type="Google" id="ProtNLM"/>
    </source>
</evidence>